<dbReference type="AlphaFoldDB" id="A0AAN9VHX9"/>
<reference evidence="2 3" key="1">
    <citation type="submission" date="2024-03" db="EMBL/GenBank/DDBJ databases">
        <title>The genome assembly and annotation of the cricket Gryllus longicercus Weissman &amp; Gray.</title>
        <authorList>
            <person name="Szrajer S."/>
            <person name="Gray D."/>
            <person name="Ylla G."/>
        </authorList>
    </citation>
    <scope>NUCLEOTIDE SEQUENCE [LARGE SCALE GENOMIC DNA]</scope>
    <source>
        <strain evidence="2">DAG 2021-001</strain>
        <tissue evidence="2">Whole body minus gut</tissue>
    </source>
</reference>
<dbReference type="EMBL" id="JAZDUA010000210">
    <property type="protein sequence ID" value="KAK7864158.1"/>
    <property type="molecule type" value="Genomic_DNA"/>
</dbReference>
<keyword evidence="3" id="KW-1185">Reference proteome</keyword>
<organism evidence="2 3">
    <name type="scientific">Gryllus longicercus</name>
    <dbReference type="NCBI Taxonomy" id="2509291"/>
    <lineage>
        <taxon>Eukaryota</taxon>
        <taxon>Metazoa</taxon>
        <taxon>Ecdysozoa</taxon>
        <taxon>Arthropoda</taxon>
        <taxon>Hexapoda</taxon>
        <taxon>Insecta</taxon>
        <taxon>Pterygota</taxon>
        <taxon>Neoptera</taxon>
        <taxon>Polyneoptera</taxon>
        <taxon>Orthoptera</taxon>
        <taxon>Ensifera</taxon>
        <taxon>Gryllidea</taxon>
        <taxon>Grylloidea</taxon>
        <taxon>Gryllidae</taxon>
        <taxon>Gryllinae</taxon>
        <taxon>Gryllus</taxon>
    </lineage>
</organism>
<evidence type="ECO:0000256" key="1">
    <source>
        <dbReference type="SAM" id="MobiDB-lite"/>
    </source>
</evidence>
<evidence type="ECO:0000313" key="2">
    <source>
        <dbReference type="EMBL" id="KAK7864158.1"/>
    </source>
</evidence>
<name>A0AAN9VHX9_9ORTH</name>
<evidence type="ECO:0000313" key="3">
    <source>
        <dbReference type="Proteomes" id="UP001378592"/>
    </source>
</evidence>
<dbReference type="Proteomes" id="UP001378592">
    <property type="component" value="Unassembled WGS sequence"/>
</dbReference>
<sequence>MEIGPFSGSEREKTETVRGGCGGLNQPIRNAVPIEGHDELERENRVRKMEREHSLNGVTETVAFEVKEMIVPLKLRSYLCNANHQQII</sequence>
<accession>A0AAN9VHX9</accession>
<comment type="caution">
    <text evidence="2">The sequence shown here is derived from an EMBL/GenBank/DDBJ whole genome shotgun (WGS) entry which is preliminary data.</text>
</comment>
<proteinExistence type="predicted"/>
<protein>
    <submittedName>
        <fullName evidence="2">Uncharacterized protein</fullName>
    </submittedName>
</protein>
<gene>
    <name evidence="2" type="ORF">R5R35_007670</name>
</gene>
<feature type="region of interest" description="Disordered" evidence="1">
    <location>
        <begin position="1"/>
        <end position="29"/>
    </location>
</feature>